<dbReference type="Proteomes" id="UP000238358">
    <property type="component" value="Chromosome"/>
</dbReference>
<dbReference type="EMBL" id="CP027569">
    <property type="protein sequence ID" value="AVO26560.1"/>
    <property type="molecule type" value="Genomic_DNA"/>
</dbReference>
<evidence type="ECO:0000313" key="2">
    <source>
        <dbReference type="EMBL" id="NMK39769.1"/>
    </source>
</evidence>
<organism evidence="1 3">
    <name type="scientific">Megasphaera elsdenii</name>
    <dbReference type="NCBI Taxonomy" id="907"/>
    <lineage>
        <taxon>Bacteria</taxon>
        <taxon>Bacillati</taxon>
        <taxon>Bacillota</taxon>
        <taxon>Negativicutes</taxon>
        <taxon>Veillonellales</taxon>
        <taxon>Veillonellaceae</taxon>
        <taxon>Megasphaera</taxon>
    </lineage>
</organism>
<protein>
    <submittedName>
        <fullName evidence="1">Uncharacterized protein</fullName>
    </submittedName>
</protein>
<evidence type="ECO:0000313" key="1">
    <source>
        <dbReference type="EMBL" id="AVO26560.1"/>
    </source>
</evidence>
<evidence type="ECO:0000313" key="3">
    <source>
        <dbReference type="Proteomes" id="UP000238358"/>
    </source>
</evidence>
<dbReference type="GeneID" id="97490960"/>
<gene>
    <name evidence="1" type="ORF">C6Y28_02410</name>
    <name evidence="2" type="ORF">HG933_10390</name>
</gene>
<dbReference type="EMBL" id="JABBJH010000019">
    <property type="protein sequence ID" value="NMK39769.1"/>
    <property type="molecule type" value="Genomic_DNA"/>
</dbReference>
<dbReference type="RefSeq" id="WP_014015006.1">
    <property type="nucleotide sequence ID" value="NZ_CALZUV010000105.1"/>
</dbReference>
<reference evidence="1 3" key="1">
    <citation type="journal article" date="2018" name="Genome Announc.">
        <title>Complete genomes of two Megasphaera elsdenii strains, NCIMB 702410 and ATCC 25940.</title>
        <authorList>
            <person name="Hatmaker E.A."/>
            <person name="O'Dell K."/>
            <person name="Riley L.A."/>
            <person name="Klingeman D.M."/>
            <person name="Guss A.M."/>
        </authorList>
    </citation>
    <scope>NUCLEOTIDE SEQUENCE [LARGE SCALE GENOMIC DNA]</scope>
    <source>
        <strain evidence="1 3">NCIMB702410</strain>
    </source>
</reference>
<dbReference type="AlphaFoldDB" id="A0A2S0M536"/>
<reference evidence="2 4" key="2">
    <citation type="submission" date="2020-04" db="EMBL/GenBank/DDBJ databases">
        <authorList>
            <person name="Hitch T.C.A."/>
            <person name="Wylensek D."/>
            <person name="Clavel T."/>
        </authorList>
    </citation>
    <scope>NUCLEOTIDE SEQUENCE [LARGE SCALE GENOMIC DNA]</scope>
    <source>
        <strain evidence="2 4">WCA-386-APC-2A</strain>
    </source>
</reference>
<proteinExistence type="predicted"/>
<evidence type="ECO:0000313" key="4">
    <source>
        <dbReference type="Proteomes" id="UP000536773"/>
    </source>
</evidence>
<dbReference type="OrthoDB" id="1623660at2"/>
<dbReference type="Proteomes" id="UP000536773">
    <property type="component" value="Unassembled WGS sequence"/>
</dbReference>
<accession>A0A2S0M536</accession>
<sequence length="67" mass="7636">MDKHFTFDDMINTMMPLPISGAANGEGIYCRGQELVASMGQPKETARQEKESRRFDLRGIFCQYCVD</sequence>
<name>A0A2S0M536_MEGEL</name>